<evidence type="ECO:0000313" key="2">
    <source>
        <dbReference type="Proteomes" id="UP001321760"/>
    </source>
</evidence>
<reference evidence="1" key="2">
    <citation type="submission" date="2023-05" db="EMBL/GenBank/DDBJ databases">
        <authorList>
            <consortium name="Lawrence Berkeley National Laboratory"/>
            <person name="Steindorff A."/>
            <person name="Hensen N."/>
            <person name="Bonometti L."/>
            <person name="Westerberg I."/>
            <person name="Brannstrom I.O."/>
            <person name="Guillou S."/>
            <person name="Cros-Aarteil S."/>
            <person name="Calhoun S."/>
            <person name="Haridas S."/>
            <person name="Kuo A."/>
            <person name="Mondo S."/>
            <person name="Pangilinan J."/>
            <person name="Riley R."/>
            <person name="Labutti K."/>
            <person name="Andreopoulos B."/>
            <person name="Lipzen A."/>
            <person name="Chen C."/>
            <person name="Yanf M."/>
            <person name="Daum C."/>
            <person name="Ng V."/>
            <person name="Clum A."/>
            <person name="Ohm R."/>
            <person name="Martin F."/>
            <person name="Silar P."/>
            <person name="Natvig D."/>
            <person name="Lalanne C."/>
            <person name="Gautier V."/>
            <person name="Ament-Velasquez S.L."/>
            <person name="Kruys A."/>
            <person name="Hutchinson M.I."/>
            <person name="Powell A.J."/>
            <person name="Barry K."/>
            <person name="Miller A.N."/>
            <person name="Grigoriev I.V."/>
            <person name="Debuchy R."/>
            <person name="Gladieux P."/>
            <person name="Thoren M.H."/>
            <person name="Johannesson H."/>
        </authorList>
    </citation>
    <scope>NUCLEOTIDE SEQUENCE</scope>
    <source>
        <strain evidence="1">PSN243</strain>
    </source>
</reference>
<proteinExistence type="predicted"/>
<dbReference type="Proteomes" id="UP001321760">
    <property type="component" value="Unassembled WGS sequence"/>
</dbReference>
<name>A0AAV9GEH9_9PEZI</name>
<sequence>MDALQLPFFLRPYPSPDNPLRTMGITHLRRVILTIQDNYQRSSSSVLNRIILGSRGVERFAGSGLDAVCNVLAQVPRIEFLRVNIDIESQPIRLTISGLFHLWAGGRLRNINLFEINGSMVNHNTTRGLAELVTSSRPPDPLIEMLTAMHRLACFGDLPTTPKQGRMVILHSFNMPSFNDVVDAASREPRGPWAPPGGRIWRTTLMAFADRLQRLEAWDSVSKEVQEHLAFVTLDAFVRGERRKEIEDARDEF</sequence>
<dbReference type="EMBL" id="MU865962">
    <property type="protein sequence ID" value="KAK4445753.1"/>
    <property type="molecule type" value="Genomic_DNA"/>
</dbReference>
<evidence type="ECO:0000313" key="1">
    <source>
        <dbReference type="EMBL" id="KAK4445753.1"/>
    </source>
</evidence>
<accession>A0AAV9GEH9</accession>
<protein>
    <submittedName>
        <fullName evidence="1">Uncharacterized protein</fullName>
    </submittedName>
</protein>
<organism evidence="1 2">
    <name type="scientific">Podospora aff. communis PSN243</name>
    <dbReference type="NCBI Taxonomy" id="3040156"/>
    <lineage>
        <taxon>Eukaryota</taxon>
        <taxon>Fungi</taxon>
        <taxon>Dikarya</taxon>
        <taxon>Ascomycota</taxon>
        <taxon>Pezizomycotina</taxon>
        <taxon>Sordariomycetes</taxon>
        <taxon>Sordariomycetidae</taxon>
        <taxon>Sordariales</taxon>
        <taxon>Podosporaceae</taxon>
        <taxon>Podospora</taxon>
    </lineage>
</organism>
<gene>
    <name evidence="1" type="ORF">QBC34DRAFT_412622</name>
</gene>
<keyword evidence="2" id="KW-1185">Reference proteome</keyword>
<dbReference type="AlphaFoldDB" id="A0AAV9GEH9"/>
<comment type="caution">
    <text evidence="1">The sequence shown here is derived from an EMBL/GenBank/DDBJ whole genome shotgun (WGS) entry which is preliminary data.</text>
</comment>
<reference evidence="1" key="1">
    <citation type="journal article" date="2023" name="Mol. Phylogenet. Evol.">
        <title>Genome-scale phylogeny and comparative genomics of the fungal order Sordariales.</title>
        <authorList>
            <person name="Hensen N."/>
            <person name="Bonometti L."/>
            <person name="Westerberg I."/>
            <person name="Brannstrom I.O."/>
            <person name="Guillou S."/>
            <person name="Cros-Aarteil S."/>
            <person name="Calhoun S."/>
            <person name="Haridas S."/>
            <person name="Kuo A."/>
            <person name="Mondo S."/>
            <person name="Pangilinan J."/>
            <person name="Riley R."/>
            <person name="LaButti K."/>
            <person name="Andreopoulos B."/>
            <person name="Lipzen A."/>
            <person name="Chen C."/>
            <person name="Yan M."/>
            <person name="Daum C."/>
            <person name="Ng V."/>
            <person name="Clum A."/>
            <person name="Steindorff A."/>
            <person name="Ohm R.A."/>
            <person name="Martin F."/>
            <person name="Silar P."/>
            <person name="Natvig D.O."/>
            <person name="Lalanne C."/>
            <person name="Gautier V."/>
            <person name="Ament-Velasquez S.L."/>
            <person name="Kruys A."/>
            <person name="Hutchinson M.I."/>
            <person name="Powell A.J."/>
            <person name="Barry K."/>
            <person name="Miller A.N."/>
            <person name="Grigoriev I.V."/>
            <person name="Debuchy R."/>
            <person name="Gladieux P."/>
            <person name="Hiltunen Thoren M."/>
            <person name="Johannesson H."/>
        </authorList>
    </citation>
    <scope>NUCLEOTIDE SEQUENCE</scope>
    <source>
        <strain evidence="1">PSN243</strain>
    </source>
</reference>